<evidence type="ECO:0000313" key="3">
    <source>
        <dbReference type="Proteomes" id="UP000281985"/>
    </source>
</evidence>
<keyword evidence="3" id="KW-1185">Reference proteome</keyword>
<keyword evidence="1" id="KW-0812">Transmembrane</keyword>
<protein>
    <submittedName>
        <fullName evidence="2">Uncharacterized protein</fullName>
    </submittedName>
</protein>
<comment type="caution">
    <text evidence="2">The sequence shown here is derived from an EMBL/GenBank/DDBJ whole genome shotgun (WGS) entry which is preliminary data.</text>
</comment>
<dbReference type="Proteomes" id="UP000281985">
    <property type="component" value="Unassembled WGS sequence"/>
</dbReference>
<sequence length="67" mass="7008">MKKALIVLIILAIVLGVFNATQINLDQSFKGDNAVAAIGVIGCACVVVLLLILRSSKKIAERAKGNS</sequence>
<organism evidence="2 3">
    <name type="scientific">Dokdonia sinensis</name>
    <dbReference type="NCBI Taxonomy" id="2479847"/>
    <lineage>
        <taxon>Bacteria</taxon>
        <taxon>Pseudomonadati</taxon>
        <taxon>Bacteroidota</taxon>
        <taxon>Flavobacteriia</taxon>
        <taxon>Flavobacteriales</taxon>
        <taxon>Flavobacteriaceae</taxon>
        <taxon>Dokdonia</taxon>
    </lineage>
</organism>
<dbReference type="EMBL" id="REFV01000002">
    <property type="protein sequence ID" value="RMB63425.1"/>
    <property type="molecule type" value="Genomic_DNA"/>
</dbReference>
<accession>A0A3M0GET2</accession>
<dbReference type="OrthoDB" id="1453319at2"/>
<name>A0A3M0GET2_9FLAO</name>
<evidence type="ECO:0000313" key="2">
    <source>
        <dbReference type="EMBL" id="RMB63425.1"/>
    </source>
</evidence>
<evidence type="ECO:0000256" key="1">
    <source>
        <dbReference type="SAM" id="Phobius"/>
    </source>
</evidence>
<feature type="transmembrane region" description="Helical" evidence="1">
    <location>
        <begin position="35"/>
        <end position="53"/>
    </location>
</feature>
<gene>
    <name evidence="2" type="ORF">EAX61_03275</name>
</gene>
<keyword evidence="1" id="KW-0472">Membrane</keyword>
<dbReference type="RefSeq" id="WP_121916228.1">
    <property type="nucleotide sequence ID" value="NZ_REFV01000002.1"/>
</dbReference>
<reference evidence="2 3" key="1">
    <citation type="submission" date="2018-10" db="EMBL/GenBank/DDBJ databases">
        <title>Dokdonia luteus sp. nov., isolated from sea water.</title>
        <authorList>
            <person name="Zhou L.Y."/>
            <person name="Du Z.J."/>
        </authorList>
    </citation>
    <scope>NUCLEOTIDE SEQUENCE [LARGE SCALE GENOMIC DNA]</scope>
    <source>
        <strain evidence="2 3">SH27</strain>
    </source>
</reference>
<proteinExistence type="predicted"/>
<keyword evidence="1" id="KW-1133">Transmembrane helix</keyword>
<dbReference type="AlphaFoldDB" id="A0A3M0GET2"/>